<feature type="region of interest" description="Disordered" evidence="7">
    <location>
        <begin position="1"/>
        <end position="22"/>
    </location>
</feature>
<dbReference type="EMBL" id="BTGU01000001">
    <property type="protein sequence ID" value="GMN23578.1"/>
    <property type="molecule type" value="Genomic_DNA"/>
</dbReference>
<dbReference type="Proteomes" id="UP001187192">
    <property type="component" value="Unassembled WGS sequence"/>
</dbReference>
<reference evidence="8" key="1">
    <citation type="submission" date="2023-07" db="EMBL/GenBank/DDBJ databases">
        <title>draft genome sequence of fig (Ficus carica).</title>
        <authorList>
            <person name="Takahashi T."/>
            <person name="Nishimura K."/>
        </authorList>
    </citation>
    <scope>NUCLEOTIDE SEQUENCE</scope>
</reference>
<keyword evidence="9" id="KW-1185">Reference proteome</keyword>
<dbReference type="PANTHER" id="PTHR33405">
    <property type="entry name" value="PROTEIN FLX-LIKE 2"/>
    <property type="match status" value="1"/>
</dbReference>
<sequence length="305" mass="33828">MAGRQHVPPANAVSLREAPSMTDPRLIHRHAQSSAGLEDRIAIQHREIQALLVDNQRLAATHVALKQELAATQQELVALSAAAKEAKAERDAQVREVYERSLKADSEARLIDAMTAELDQVREDVKKLAASRKELAAELREVEEDAAKAREEAKNVPEIKAEIGNLRSEIQRGRAAIEQEKKTRIHNLEHREAMEKSMVSMSHQIEKLQAELTNAESRARAAAAANPNHSYAAIPGNTDMGYGGQSFSDSYNIHCQHELNVLRITLNICPLFFWVHNVAESIAPFGSGPIPPHGSRDIPQTNMYR</sequence>
<evidence type="ECO:0000313" key="8">
    <source>
        <dbReference type="EMBL" id="GMN23578.1"/>
    </source>
</evidence>
<evidence type="ECO:0008006" key="10">
    <source>
        <dbReference type="Google" id="ProtNLM"/>
    </source>
</evidence>
<dbReference type="InterPro" id="IPR040353">
    <property type="entry name" value="FLX/FLX-like"/>
</dbReference>
<evidence type="ECO:0000256" key="4">
    <source>
        <dbReference type="ARBA" id="ARBA00023054"/>
    </source>
</evidence>
<dbReference type="PANTHER" id="PTHR33405:SF17">
    <property type="entry name" value="PROTEIN FLC EXPRESSOR"/>
    <property type="match status" value="1"/>
</dbReference>
<organism evidence="8 9">
    <name type="scientific">Ficus carica</name>
    <name type="common">Common fig</name>
    <dbReference type="NCBI Taxonomy" id="3494"/>
    <lineage>
        <taxon>Eukaryota</taxon>
        <taxon>Viridiplantae</taxon>
        <taxon>Streptophyta</taxon>
        <taxon>Embryophyta</taxon>
        <taxon>Tracheophyta</taxon>
        <taxon>Spermatophyta</taxon>
        <taxon>Magnoliopsida</taxon>
        <taxon>eudicotyledons</taxon>
        <taxon>Gunneridae</taxon>
        <taxon>Pentapetalae</taxon>
        <taxon>rosids</taxon>
        <taxon>fabids</taxon>
        <taxon>Rosales</taxon>
        <taxon>Moraceae</taxon>
        <taxon>Ficeae</taxon>
        <taxon>Ficus</taxon>
    </lineage>
</organism>
<evidence type="ECO:0000313" key="9">
    <source>
        <dbReference type="Proteomes" id="UP001187192"/>
    </source>
</evidence>
<dbReference type="GO" id="GO:0009908">
    <property type="term" value="P:flower development"/>
    <property type="evidence" value="ECO:0007669"/>
    <property type="project" value="UniProtKB-KW"/>
</dbReference>
<dbReference type="AlphaFoldDB" id="A0AA87ZC80"/>
<feature type="coiled-coil region" evidence="6">
    <location>
        <begin position="55"/>
        <end position="156"/>
    </location>
</feature>
<gene>
    <name evidence="8" type="ORF">TIFTF001_000175</name>
</gene>
<comment type="caution">
    <text evidence="8">The sequence shown here is derived from an EMBL/GenBank/DDBJ whole genome shotgun (WGS) entry which is preliminary data.</text>
</comment>
<protein>
    <recommendedName>
        <fullName evidence="10">Protein FLC EXPRESSOR</fullName>
    </recommendedName>
</protein>
<evidence type="ECO:0000256" key="1">
    <source>
        <dbReference type="ARBA" id="ARBA00005405"/>
    </source>
</evidence>
<comment type="similarity">
    <text evidence="1">Belongs to the FLX family.</text>
</comment>
<name>A0AA87ZC80_FICCA</name>
<evidence type="ECO:0000256" key="3">
    <source>
        <dbReference type="ARBA" id="ARBA00022782"/>
    </source>
</evidence>
<keyword evidence="2" id="KW-0217">Developmental protein</keyword>
<evidence type="ECO:0000256" key="2">
    <source>
        <dbReference type="ARBA" id="ARBA00022473"/>
    </source>
</evidence>
<feature type="region of interest" description="Disordered" evidence="7">
    <location>
        <begin position="285"/>
        <end position="305"/>
    </location>
</feature>
<evidence type="ECO:0000256" key="5">
    <source>
        <dbReference type="ARBA" id="ARBA00023089"/>
    </source>
</evidence>
<keyword evidence="4 6" id="KW-0175">Coiled coil</keyword>
<proteinExistence type="inferred from homology"/>
<keyword evidence="5" id="KW-0287">Flowering</keyword>
<evidence type="ECO:0000256" key="6">
    <source>
        <dbReference type="SAM" id="Coils"/>
    </source>
</evidence>
<keyword evidence="3" id="KW-0221">Differentiation</keyword>
<accession>A0AA87ZC80</accession>
<evidence type="ECO:0000256" key="7">
    <source>
        <dbReference type="SAM" id="MobiDB-lite"/>
    </source>
</evidence>
<feature type="coiled-coil region" evidence="6">
    <location>
        <begin position="191"/>
        <end position="225"/>
    </location>
</feature>
<dbReference type="GO" id="GO:0030154">
    <property type="term" value="P:cell differentiation"/>
    <property type="evidence" value="ECO:0007669"/>
    <property type="project" value="UniProtKB-KW"/>
</dbReference>